<dbReference type="OrthoDB" id="9766487at2"/>
<dbReference type="Pfam" id="PF01432">
    <property type="entry name" value="Peptidase_M3"/>
    <property type="match status" value="1"/>
</dbReference>
<dbReference type="InterPro" id="IPR001567">
    <property type="entry name" value="Pept_M3A_M3B_dom"/>
</dbReference>
<evidence type="ECO:0000256" key="6">
    <source>
        <dbReference type="RuleBase" id="RU368091"/>
    </source>
</evidence>
<dbReference type="Pfam" id="PF08439">
    <property type="entry name" value="Peptidase_M3_N"/>
    <property type="match status" value="1"/>
</dbReference>
<name>A0A2A6RMK0_9CHLR</name>
<dbReference type="Proteomes" id="UP000220527">
    <property type="component" value="Unassembled WGS sequence"/>
</dbReference>
<evidence type="ECO:0000256" key="4">
    <source>
        <dbReference type="ARBA" id="ARBA00022833"/>
    </source>
</evidence>
<dbReference type="NCBIfam" id="TIGR00181">
    <property type="entry name" value="pepF"/>
    <property type="match status" value="1"/>
</dbReference>
<comment type="function">
    <text evidence="6">Has oligopeptidase activity and degrades a variety of small bioactive peptides.</text>
</comment>
<keyword evidence="1 6" id="KW-0645">Protease</keyword>
<comment type="similarity">
    <text evidence="6">Belongs to the peptidase M3B family.</text>
</comment>
<evidence type="ECO:0000256" key="5">
    <source>
        <dbReference type="ARBA" id="ARBA00023049"/>
    </source>
</evidence>
<keyword evidence="3 6" id="KW-0378">Hydrolase</keyword>
<dbReference type="AlphaFoldDB" id="A0A2A6RMK0"/>
<dbReference type="PANTHER" id="PTHR11804">
    <property type="entry name" value="PROTEASE M3 THIMET OLIGOPEPTIDASE-RELATED"/>
    <property type="match status" value="1"/>
</dbReference>
<sequence length="600" mass="66485">MTTSLPQRHEVALEDTWNLTSVYADQAAWEADANALTAAVPGLAQYLGRLDDGATLLALFEEAQRLYVLAGRVLLYASMRFDVNTTDQVAAGLRGRAISLYVSLESAIAFVDPELLGLGAERLAALRASEPALARYDHYVENLLRRGPYVRSAEVERLLAQAHDPLSASYSAYLMLAEGELRFAEAQDAQGQRHQVAPGTIDALLQSPDRTLRQQAWASHQDGFVAFKNTLGAIYSGSVRTDVFNAHARGYASVLEASLFRNNIPRVVYEQVLDACQRHSSIWHRYWALKRRALGLERFEAYDVFAPLAPSPQYRFDEAVELLCDAFAPLGDTYVATVRSGLNEGRWVDRYPNQGKQSGAYSAGSYGTHPFILMNYDGTLSSVSTLAHELGHSLHTWHANATQPPIYANYSLFVAEVASNFNQALMRAHLLKQNLSRDVEIAVLEEAMANFHRYFFLMPLLSEFEQRVHTMAEAHEPLTADGMSAIMHELFVRGYGPEGYADPVRDGIVWAQFPHLYSCYYVYQYASGIAAANALAELVLHGGNDARERYLACLRAGGSVYPLEALRRAGIDMSTPAPLEQAFGVLERFVSRLEQLVSGA</sequence>
<dbReference type="RefSeq" id="WP_097642951.1">
    <property type="nucleotide sequence ID" value="NZ_NQWI01000014.1"/>
</dbReference>
<evidence type="ECO:0000259" key="7">
    <source>
        <dbReference type="Pfam" id="PF01432"/>
    </source>
</evidence>
<proteinExistence type="inferred from homology"/>
<evidence type="ECO:0000313" key="10">
    <source>
        <dbReference type="Proteomes" id="UP000220527"/>
    </source>
</evidence>
<dbReference type="InterPro" id="IPR004438">
    <property type="entry name" value="Peptidase_M3B"/>
</dbReference>
<evidence type="ECO:0000256" key="3">
    <source>
        <dbReference type="ARBA" id="ARBA00022801"/>
    </source>
</evidence>
<dbReference type="InterPro" id="IPR013647">
    <property type="entry name" value="OligopepF_N_dom"/>
</dbReference>
<feature type="domain" description="Peptidase M3A/M3B catalytic" evidence="7">
    <location>
        <begin position="204"/>
        <end position="584"/>
    </location>
</feature>
<dbReference type="Gene3D" id="1.10.1370.20">
    <property type="entry name" value="Oligoendopeptidase f, C-terminal domain"/>
    <property type="match status" value="1"/>
</dbReference>
<dbReference type="InterPro" id="IPR045090">
    <property type="entry name" value="Pept_M3A_M3B"/>
</dbReference>
<keyword evidence="5 6" id="KW-0482">Metalloprotease</keyword>
<keyword evidence="2 6" id="KW-0479">Metal-binding</keyword>
<dbReference type="GO" id="GO:0006518">
    <property type="term" value="P:peptide metabolic process"/>
    <property type="evidence" value="ECO:0007669"/>
    <property type="project" value="TreeGrafter"/>
</dbReference>
<organism evidence="9 10">
    <name type="scientific">Candidatus Viridilinea mediisalina</name>
    <dbReference type="NCBI Taxonomy" id="2024553"/>
    <lineage>
        <taxon>Bacteria</taxon>
        <taxon>Bacillati</taxon>
        <taxon>Chloroflexota</taxon>
        <taxon>Chloroflexia</taxon>
        <taxon>Chloroflexales</taxon>
        <taxon>Chloroflexineae</taxon>
        <taxon>Oscillochloridaceae</taxon>
        <taxon>Candidatus Viridilinea</taxon>
    </lineage>
</organism>
<dbReference type="Gene3D" id="1.10.287.830">
    <property type="entry name" value="putative peptidase helix hairpin domain like"/>
    <property type="match status" value="1"/>
</dbReference>
<evidence type="ECO:0000256" key="2">
    <source>
        <dbReference type="ARBA" id="ARBA00022723"/>
    </source>
</evidence>
<gene>
    <name evidence="9" type="primary">pepF</name>
    <name evidence="9" type="ORF">CJ255_04760</name>
</gene>
<comment type="caution">
    <text evidence="9">The sequence shown here is derived from an EMBL/GenBank/DDBJ whole genome shotgun (WGS) entry which is preliminary data.</text>
</comment>
<dbReference type="SUPFAM" id="SSF55486">
    <property type="entry name" value="Metalloproteases ('zincins'), catalytic domain"/>
    <property type="match status" value="1"/>
</dbReference>
<feature type="domain" description="Oligopeptidase F N-terminal" evidence="8">
    <location>
        <begin position="114"/>
        <end position="183"/>
    </location>
</feature>
<dbReference type="PANTHER" id="PTHR11804:SF77">
    <property type="entry name" value="OLIGOENDOPEPTIDASE F"/>
    <property type="match status" value="1"/>
</dbReference>
<comment type="cofactor">
    <cofactor evidence="6">
        <name>Zn(2+)</name>
        <dbReference type="ChEBI" id="CHEBI:29105"/>
    </cofactor>
    <text evidence="6">Binds 1 zinc ion.</text>
</comment>
<dbReference type="EC" id="3.4.24.-" evidence="6"/>
<dbReference type="CDD" id="cd09608">
    <property type="entry name" value="M3B_PepF"/>
    <property type="match status" value="1"/>
</dbReference>
<reference evidence="10" key="1">
    <citation type="submission" date="2017-08" db="EMBL/GenBank/DDBJ databases">
        <authorList>
            <person name="Grouzdev D.S."/>
            <person name="Gaisin V.A."/>
            <person name="Rysina M.S."/>
            <person name="Gorlenko V.M."/>
        </authorList>
    </citation>
    <scope>NUCLEOTIDE SEQUENCE [LARGE SCALE GENOMIC DNA]</scope>
    <source>
        <strain evidence="10">Kir15-3F</strain>
    </source>
</reference>
<dbReference type="GO" id="GO:0046872">
    <property type="term" value="F:metal ion binding"/>
    <property type="evidence" value="ECO:0007669"/>
    <property type="project" value="UniProtKB-UniRule"/>
</dbReference>
<evidence type="ECO:0000313" key="9">
    <source>
        <dbReference type="EMBL" id="PDW04146.1"/>
    </source>
</evidence>
<dbReference type="GO" id="GO:0006508">
    <property type="term" value="P:proteolysis"/>
    <property type="evidence" value="ECO:0007669"/>
    <property type="project" value="UniProtKB-KW"/>
</dbReference>
<accession>A0A2A6RMK0</accession>
<keyword evidence="10" id="KW-1185">Reference proteome</keyword>
<dbReference type="GO" id="GO:0004222">
    <property type="term" value="F:metalloendopeptidase activity"/>
    <property type="evidence" value="ECO:0007669"/>
    <property type="project" value="UniProtKB-UniRule"/>
</dbReference>
<keyword evidence="4 6" id="KW-0862">Zinc</keyword>
<dbReference type="Gene3D" id="1.20.140.70">
    <property type="entry name" value="Oligopeptidase f, N-terminal domain"/>
    <property type="match status" value="1"/>
</dbReference>
<dbReference type="InterPro" id="IPR042088">
    <property type="entry name" value="OligoPept_F_C"/>
</dbReference>
<protein>
    <recommendedName>
        <fullName evidence="6">Oligopeptidase F</fullName>
        <ecNumber evidence="6">3.4.24.-</ecNumber>
    </recommendedName>
</protein>
<dbReference type="EMBL" id="NQWI01000014">
    <property type="protein sequence ID" value="PDW04146.1"/>
    <property type="molecule type" value="Genomic_DNA"/>
</dbReference>
<evidence type="ECO:0000256" key="1">
    <source>
        <dbReference type="ARBA" id="ARBA00022670"/>
    </source>
</evidence>
<evidence type="ECO:0000259" key="8">
    <source>
        <dbReference type="Pfam" id="PF08439"/>
    </source>
</evidence>